<evidence type="ECO:0000256" key="1">
    <source>
        <dbReference type="ARBA" id="ARBA00002378"/>
    </source>
</evidence>
<reference evidence="17 18" key="1">
    <citation type="submission" date="2017-01" db="EMBL/GenBank/DDBJ databases">
        <authorList>
            <person name="Mah S.A."/>
            <person name="Swanson W.J."/>
            <person name="Moy G.W."/>
            <person name="Vacquier V.D."/>
        </authorList>
    </citation>
    <scope>NUCLEOTIDE SEQUENCE [LARGE SCALE GENOMIC DNA]</scope>
    <source>
        <strain evidence="17 18">ATCC 29606</strain>
    </source>
</reference>
<dbReference type="GO" id="GO:0022904">
    <property type="term" value="P:respiratory electron transport chain"/>
    <property type="evidence" value="ECO:0007669"/>
    <property type="project" value="UniProtKB-ARBA"/>
</dbReference>
<comment type="function">
    <text evidence="1 13">NDH-1 shuttles electrons from NADH, via FMN and iron-sulfur (Fe-S) centers, to quinones in the respiratory chain. The immediate electron acceptor for the enzyme in this species is believed to be ubiquinone. Couples the redox reaction to proton translocation (for every two electrons transferred, four hydrogen ions are translocated across the cytoplasmic membrane), and thus conserves the redox energy in a proton gradient.</text>
</comment>
<proteinExistence type="inferred from homology"/>
<dbReference type="SUPFAM" id="SSF143243">
    <property type="entry name" value="Nqo5-like"/>
    <property type="match status" value="1"/>
</dbReference>
<keyword evidence="11 13" id="KW-0511">Multifunctional enzyme</keyword>
<dbReference type="SUPFAM" id="SSF56762">
    <property type="entry name" value="HydB/Nqo4-like"/>
    <property type="match status" value="1"/>
</dbReference>
<feature type="region of interest" description="NADH dehydrogenase I subunit D" evidence="13">
    <location>
        <begin position="216"/>
        <end position="601"/>
    </location>
</feature>
<keyword evidence="6 13" id="KW-0874">Quinone</keyword>
<comment type="catalytic activity">
    <reaction evidence="12 13">
        <text>a quinone + NADH + 5 H(+)(in) = a quinol + NAD(+) + 4 H(+)(out)</text>
        <dbReference type="Rhea" id="RHEA:57888"/>
        <dbReference type="ChEBI" id="CHEBI:15378"/>
        <dbReference type="ChEBI" id="CHEBI:24646"/>
        <dbReference type="ChEBI" id="CHEBI:57540"/>
        <dbReference type="ChEBI" id="CHEBI:57945"/>
        <dbReference type="ChEBI" id="CHEBI:132124"/>
    </reaction>
</comment>
<keyword evidence="4 13" id="KW-0813">Transport</keyword>
<comment type="subcellular location">
    <subcellularLocation>
        <location evidence="2">Cell inner membrane</location>
        <topology evidence="2">Peripheral membrane protein</topology>
    </subcellularLocation>
    <subcellularLocation>
        <location evidence="13">Cell membrane</location>
        <topology evidence="13">Peripheral membrane protein</topology>
        <orientation evidence="13">Cytoplasmic side</orientation>
    </subcellularLocation>
</comment>
<dbReference type="Pfam" id="PF00346">
    <property type="entry name" value="Complex1_49kDa"/>
    <property type="match status" value="1"/>
</dbReference>
<dbReference type="GO" id="GO:0008137">
    <property type="term" value="F:NADH dehydrogenase (ubiquinone) activity"/>
    <property type="evidence" value="ECO:0007669"/>
    <property type="project" value="InterPro"/>
</dbReference>
<evidence type="ECO:0000313" key="17">
    <source>
        <dbReference type="EMBL" id="SIR35464.1"/>
    </source>
</evidence>
<keyword evidence="5 13" id="KW-1003">Cell membrane</keyword>
<dbReference type="GO" id="GO:0030964">
    <property type="term" value="C:NADH dehydrogenase complex"/>
    <property type="evidence" value="ECO:0007669"/>
    <property type="project" value="InterPro"/>
</dbReference>
<keyword evidence="7 13" id="KW-1278">Translocase</keyword>
<dbReference type="NCBIfam" id="TIGR01961">
    <property type="entry name" value="NuoC_fam"/>
    <property type="match status" value="1"/>
</dbReference>
<evidence type="ECO:0000256" key="12">
    <source>
        <dbReference type="ARBA" id="ARBA00047712"/>
    </source>
</evidence>
<evidence type="ECO:0000256" key="7">
    <source>
        <dbReference type="ARBA" id="ARBA00022967"/>
    </source>
</evidence>
<dbReference type="InterPro" id="IPR001135">
    <property type="entry name" value="NADH_Q_OxRdtase_suD"/>
</dbReference>
<dbReference type="GO" id="GO:0005886">
    <property type="term" value="C:plasma membrane"/>
    <property type="evidence" value="ECO:0007669"/>
    <property type="project" value="UniProtKB-SubCell"/>
</dbReference>
<dbReference type="EMBL" id="FTMC01000020">
    <property type="protein sequence ID" value="SIR35464.1"/>
    <property type="molecule type" value="Genomic_DNA"/>
</dbReference>
<keyword evidence="10 13" id="KW-0472">Membrane</keyword>
<organism evidence="17 18">
    <name type="scientific">Pseudomonas flexibilis</name>
    <dbReference type="NCBI Taxonomy" id="706570"/>
    <lineage>
        <taxon>Bacteria</taxon>
        <taxon>Pseudomonadati</taxon>
        <taxon>Pseudomonadota</taxon>
        <taxon>Gammaproteobacteria</taxon>
        <taxon>Pseudomonadales</taxon>
        <taxon>Pseudomonadaceae</taxon>
        <taxon>Pseudomonas</taxon>
    </lineage>
</organism>
<dbReference type="PANTHER" id="PTHR11993:SF45">
    <property type="entry name" value="NADH-QUINONE OXIDOREDUCTASE SUBUNIT C_D"/>
    <property type="match status" value="1"/>
</dbReference>
<protein>
    <recommendedName>
        <fullName evidence="13">NADH-quinone oxidoreductase subunit C/D</fullName>
        <ecNumber evidence="13">7.1.1.-</ecNumber>
    </recommendedName>
    <alternativeName>
        <fullName evidence="13">NADH dehydrogenase I subunit C/D</fullName>
    </alternativeName>
    <alternativeName>
        <fullName evidence="13">NDH-1 subunit C/D</fullName>
    </alternativeName>
</protein>
<dbReference type="AlphaFoldDB" id="A0A1N7A8X1"/>
<evidence type="ECO:0000256" key="10">
    <source>
        <dbReference type="ARBA" id="ARBA00023136"/>
    </source>
</evidence>
<dbReference type="Gene3D" id="1.10.645.10">
    <property type="entry name" value="Cytochrome-c3 Hydrogenase, chain B"/>
    <property type="match status" value="1"/>
</dbReference>
<feature type="region of interest" description="Disordered" evidence="14">
    <location>
        <begin position="1"/>
        <end position="20"/>
    </location>
</feature>
<dbReference type="InterPro" id="IPR022885">
    <property type="entry name" value="NDH1_su_D/H"/>
</dbReference>
<keyword evidence="8 13" id="KW-0520">NAD</keyword>
<dbReference type="Pfam" id="PF00329">
    <property type="entry name" value="Complex1_30kDa"/>
    <property type="match status" value="1"/>
</dbReference>
<evidence type="ECO:0000256" key="14">
    <source>
        <dbReference type="SAM" id="MobiDB-lite"/>
    </source>
</evidence>
<dbReference type="GO" id="GO:0051287">
    <property type="term" value="F:NAD binding"/>
    <property type="evidence" value="ECO:0007669"/>
    <property type="project" value="InterPro"/>
</dbReference>
<feature type="domain" description="NADH:ubiquinone oxidoreductase 30kDa subunit" evidence="15">
    <location>
        <begin position="52"/>
        <end position="180"/>
    </location>
</feature>
<evidence type="ECO:0000256" key="4">
    <source>
        <dbReference type="ARBA" id="ARBA00022448"/>
    </source>
</evidence>
<dbReference type="InterPro" id="IPR037232">
    <property type="entry name" value="NADH_quin_OxRdtase_su_C/D-like"/>
</dbReference>
<dbReference type="NCBIfam" id="TIGR01962">
    <property type="entry name" value="NuoD"/>
    <property type="match status" value="1"/>
</dbReference>
<dbReference type="InterPro" id="IPR010218">
    <property type="entry name" value="NADH_DH_suC"/>
</dbReference>
<dbReference type="HAMAP" id="MF_01358">
    <property type="entry name" value="NDH1_NuoD"/>
    <property type="match status" value="1"/>
</dbReference>
<evidence type="ECO:0000313" key="18">
    <source>
        <dbReference type="Proteomes" id="UP000186079"/>
    </source>
</evidence>
<dbReference type="EC" id="7.1.1.-" evidence="13"/>
<evidence type="ECO:0000256" key="6">
    <source>
        <dbReference type="ARBA" id="ARBA00022719"/>
    </source>
</evidence>
<evidence type="ECO:0000256" key="5">
    <source>
        <dbReference type="ARBA" id="ARBA00022475"/>
    </source>
</evidence>
<keyword evidence="9 13" id="KW-0830">Ubiquinone</keyword>
<name>A0A1N7A8X1_9PSED</name>
<dbReference type="GO" id="GO:0048038">
    <property type="term" value="F:quinone binding"/>
    <property type="evidence" value="ECO:0007669"/>
    <property type="project" value="UniProtKB-KW"/>
</dbReference>
<comment type="similarity">
    <text evidence="3 13">In the C-terminal section; belongs to the complex I 49 kDa subunit family.</text>
</comment>
<dbReference type="NCBIfam" id="NF004739">
    <property type="entry name" value="PRK06075.1"/>
    <property type="match status" value="1"/>
</dbReference>
<feature type="compositionally biased region" description="Polar residues" evidence="14">
    <location>
        <begin position="1"/>
        <end position="11"/>
    </location>
</feature>
<dbReference type="FunFam" id="1.10.645.10:FF:000001">
    <property type="entry name" value="NADH-quinone oxidoreductase subunit C/D"/>
    <property type="match status" value="1"/>
</dbReference>
<dbReference type="Proteomes" id="UP000186079">
    <property type="component" value="Unassembled WGS sequence"/>
</dbReference>
<sequence>MMSEPKQSTHPGGTLHIPPYQEDDRGIVSELHARFGADAFTEQPTLTGMPVLWVARERLIEILRFLRQLPRPYSMLYDLHGMDERLRTRRQGLPPADFSVFYQLISLERNSDLMLKVALLEGDPELPSATGVWPNANWYEREIWDMFGIRFSGHPLQTRILMPPTWEGHPLRKDYPARATEFDPYSLTAAKQDLEQEALRFRPEDWGMQRRGAHEDFMFLNLGPNHPSAHGAFRIILQLDGEEIVDCVPEIGYHHRGAEKMAERQSWHSYIPYTDRIDYLGGVMNNLPYVLAVEKLAGIRVPDRVDFIRVMLAEFFRILNHLLFLGTYIQDIGAMTPVFFTFTDRQRAYRVVEAITGFRMHPAWFRIGGVAHDLPRGWDTLVREFLAWMPRRLDEYEKAALKNSILIGRTRGVASYTTRDALDWGVTGAGLRATGCDFDLRKARPYSGYQHFEFEVPLAVNGDAYDRCLVKLGEMRESLKIIEQCLRNMPEGPHKADHPLTTPPPKERTLQHIETLITHFLQVSWGPVMPANESLQMIEATKGINSYYLTSDGSTMSYRTRIRTPSFPHLQQIPSVINGSMISDLIAYLGSIDFVMADVDR</sequence>
<evidence type="ECO:0000256" key="13">
    <source>
        <dbReference type="HAMAP-Rule" id="MF_01359"/>
    </source>
</evidence>
<evidence type="ECO:0000256" key="9">
    <source>
        <dbReference type="ARBA" id="ARBA00023075"/>
    </source>
</evidence>
<dbReference type="PANTHER" id="PTHR11993">
    <property type="entry name" value="NADH-UBIQUINONE OXIDOREDUCTASE 49 KDA SUBUNIT"/>
    <property type="match status" value="1"/>
</dbReference>
<dbReference type="HAMAP" id="MF_01359">
    <property type="entry name" value="NDH1_NuoCD_1"/>
    <property type="match status" value="1"/>
</dbReference>
<feature type="domain" description="NADH-quinone oxidoreductase subunit D" evidence="16">
    <location>
        <begin position="331"/>
        <end position="601"/>
    </location>
</feature>
<dbReference type="InterPro" id="IPR029014">
    <property type="entry name" value="NiFe-Hase_large"/>
</dbReference>
<dbReference type="InterPro" id="IPR023062">
    <property type="entry name" value="NADH_DH_suCD"/>
</dbReference>
<dbReference type="InterPro" id="IPR014029">
    <property type="entry name" value="NADH_UbQ_OxRdtase_49kDa_CS"/>
</dbReference>
<evidence type="ECO:0000259" key="16">
    <source>
        <dbReference type="Pfam" id="PF00346"/>
    </source>
</evidence>
<dbReference type="PROSITE" id="PS00535">
    <property type="entry name" value="COMPLEX1_49K"/>
    <property type="match status" value="1"/>
</dbReference>
<dbReference type="NCBIfam" id="NF008728">
    <property type="entry name" value="PRK11742.1"/>
    <property type="match status" value="1"/>
</dbReference>
<evidence type="ECO:0000256" key="2">
    <source>
        <dbReference type="ARBA" id="ARBA00004417"/>
    </source>
</evidence>
<dbReference type="Gene3D" id="3.30.460.80">
    <property type="entry name" value="NADH:ubiquinone oxidoreductase, 30kDa subunit"/>
    <property type="match status" value="1"/>
</dbReference>
<comment type="similarity">
    <text evidence="13">In the N-terminal section; belongs to the complex I 30 kDa subunit family.</text>
</comment>
<evidence type="ECO:0000259" key="15">
    <source>
        <dbReference type="Pfam" id="PF00329"/>
    </source>
</evidence>
<dbReference type="HAMAP" id="MF_01357">
    <property type="entry name" value="NDH1_NuoC"/>
    <property type="match status" value="1"/>
</dbReference>
<comment type="subunit">
    <text evidence="13">NDH-1 is composed of 13 different subunits. Subunits NuoB, CD, E, F, and G constitute the peripheral sector of the complex.</text>
</comment>
<evidence type="ECO:0000256" key="3">
    <source>
        <dbReference type="ARBA" id="ARBA00010019"/>
    </source>
</evidence>
<dbReference type="InterPro" id="IPR001268">
    <property type="entry name" value="NADH_UbQ_OxRdtase_30kDa_su"/>
</dbReference>
<dbReference type="GO" id="GO:0050136">
    <property type="term" value="F:NADH dehydrogenase (quinone) (non-electrogenic) activity"/>
    <property type="evidence" value="ECO:0007669"/>
    <property type="project" value="UniProtKB-UniRule"/>
</dbReference>
<feature type="region of interest" description="NADH dehydrogenase I subunit C" evidence="13">
    <location>
        <begin position="1"/>
        <end position="192"/>
    </location>
</feature>
<gene>
    <name evidence="13" type="primary">nuoC</name>
    <name evidence="13" type="synonym">nuoCD</name>
    <name evidence="13" type="synonym">nuoD</name>
    <name evidence="17" type="ORF">SAMN05421672_12062</name>
</gene>
<evidence type="ECO:0000256" key="11">
    <source>
        <dbReference type="ARBA" id="ARBA00023268"/>
    </source>
</evidence>
<accession>A0A1N7A8X1</accession>
<evidence type="ECO:0000256" key="8">
    <source>
        <dbReference type="ARBA" id="ARBA00023027"/>
    </source>
</evidence>